<sequence>MSVEIVELSEEEGDVLLLGFPGNGLVGAISSDYMVRQANMKRAAKVDSRNFPPVVKLLDGMAIEPINIYYTKGIYVMIDEVALPPQSIAELITFTLDWFSKKKGKLVIMVEGLAVENRLEKEKPSVYKVYNNDKAKELASSIEADPLPSGYISGHIAHFLKEANYRGIPAITVLVECFPSYPDPGAAAAAIDAIKPLIKIEIDTQPLINESNAIRLKMRELMRQVQAAQRPAGYIG</sequence>
<keyword evidence="1" id="KW-0647">Proteasome</keyword>
<dbReference type="Proteomes" id="UP000277582">
    <property type="component" value="Unassembled WGS sequence"/>
</dbReference>
<evidence type="ECO:0000313" key="3">
    <source>
        <dbReference type="Proteomes" id="UP000277582"/>
    </source>
</evidence>
<dbReference type="EMBL" id="RXII01000073">
    <property type="protein sequence ID" value="RZN61613.1"/>
    <property type="molecule type" value="Genomic_DNA"/>
</dbReference>
<dbReference type="EMBL" id="RCOS01000125">
    <property type="protein sequence ID" value="RSN73254.1"/>
    <property type="molecule type" value="Genomic_DNA"/>
</dbReference>
<gene>
    <name evidence="1" type="ORF">D6D85_11060</name>
    <name evidence="2" type="ORF">EF810_04790</name>
</gene>
<dbReference type="RefSeq" id="WP_125672022.1">
    <property type="nucleotide sequence ID" value="NZ_RCOS01000125.1"/>
</dbReference>
<dbReference type="InterPro" id="IPR019151">
    <property type="entry name" value="Proteasome_assmbl_chaperone_2"/>
</dbReference>
<comment type="caution">
    <text evidence="1">The sequence shown here is derived from an EMBL/GenBank/DDBJ whole genome shotgun (WGS) entry which is preliminary data.</text>
</comment>
<organism evidence="1 3">
    <name type="scientific">Candidatus Methanodesulfokora washburnensis</name>
    <dbReference type="NCBI Taxonomy" id="2478471"/>
    <lineage>
        <taxon>Archaea</taxon>
        <taxon>Thermoproteota</taxon>
        <taxon>Candidatus Korarchaeia</taxon>
        <taxon>Candidatus Korarchaeia incertae sedis</taxon>
        <taxon>Candidatus Methanodesulfokora</taxon>
    </lineage>
</organism>
<accession>A0A3R9R2A0</accession>
<dbReference type="OrthoDB" id="31247at2157"/>
<proteinExistence type="predicted"/>
<evidence type="ECO:0000313" key="1">
    <source>
        <dbReference type="EMBL" id="RSN73254.1"/>
    </source>
</evidence>
<dbReference type="PANTHER" id="PTHR35610">
    <property type="entry name" value="3-ISOPROPYLMALATE DEHYDRATASE-RELATED"/>
    <property type="match status" value="1"/>
</dbReference>
<dbReference type="Pfam" id="PF09754">
    <property type="entry name" value="PAC2"/>
    <property type="match status" value="1"/>
</dbReference>
<reference evidence="2 4" key="2">
    <citation type="journal article" date="2019" name="Nat. Microbiol.">
        <title>Wide diversity of methane and short-chain alkane metabolisms in uncultured archaea.</title>
        <authorList>
            <person name="Borrel G."/>
            <person name="Adam P.S."/>
            <person name="McKay L.J."/>
            <person name="Chen L.X."/>
            <person name="Sierra-Garcia I.N."/>
            <person name="Sieber C.M."/>
            <person name="Letourneur Q."/>
            <person name="Ghozlane A."/>
            <person name="Andersen G.L."/>
            <person name="Li W.J."/>
            <person name="Hallam S.J."/>
            <person name="Muyzer G."/>
            <person name="de Oliveira V.M."/>
            <person name="Inskeep W.P."/>
            <person name="Banfield J.F."/>
            <person name="Gribaldo S."/>
        </authorList>
    </citation>
    <scope>NUCLEOTIDE SEQUENCE [LARGE SCALE GENOMIC DNA]</scope>
    <source>
        <strain evidence="2">NM4</strain>
    </source>
</reference>
<reference evidence="1 3" key="1">
    <citation type="submission" date="2018-10" db="EMBL/GenBank/DDBJ databases">
        <title>Co-occurring genomic capacity for anaerobic methane metabolism and dissimilatory sulfite reduction discovered in the Korarchaeota.</title>
        <authorList>
            <person name="Mckay L.J."/>
            <person name="Dlakic M."/>
            <person name="Fields M.W."/>
            <person name="Delmont T.O."/>
            <person name="Eren A.M."/>
            <person name="Jay Z.J."/>
            <person name="Klingelsmith K.B."/>
            <person name="Rusch D.B."/>
            <person name="Inskeep W.P."/>
        </authorList>
    </citation>
    <scope>NUCLEOTIDE SEQUENCE [LARGE SCALE GENOMIC DNA]</scope>
    <source>
        <strain evidence="1 3">MDKW</strain>
    </source>
</reference>
<dbReference type="SUPFAM" id="SSF159659">
    <property type="entry name" value="Cgl1923-like"/>
    <property type="match status" value="1"/>
</dbReference>
<dbReference type="AlphaFoldDB" id="A0A3R9R2A0"/>
<dbReference type="Proteomes" id="UP000316217">
    <property type="component" value="Unassembled WGS sequence"/>
</dbReference>
<dbReference type="Gene3D" id="3.40.50.10900">
    <property type="entry name" value="PAC-like subunit"/>
    <property type="match status" value="1"/>
</dbReference>
<keyword evidence="3" id="KW-1185">Reference proteome</keyword>
<evidence type="ECO:0000313" key="2">
    <source>
        <dbReference type="EMBL" id="RZN61613.1"/>
    </source>
</evidence>
<dbReference type="GO" id="GO:0000502">
    <property type="term" value="C:proteasome complex"/>
    <property type="evidence" value="ECO:0007669"/>
    <property type="project" value="UniProtKB-KW"/>
</dbReference>
<name>A0A3R9R2A0_9CREN</name>
<protein>
    <submittedName>
        <fullName evidence="1">Proteasome assembly chaperone family protein</fullName>
    </submittedName>
</protein>
<dbReference type="InterPro" id="IPR038389">
    <property type="entry name" value="PSMG2_sf"/>
</dbReference>
<evidence type="ECO:0000313" key="4">
    <source>
        <dbReference type="Proteomes" id="UP000316217"/>
    </source>
</evidence>
<dbReference type="PANTHER" id="PTHR35610:SF3">
    <property type="entry name" value="PROTEASOME ASSEMBLY CHAPERONE FAMILY PROTEIN"/>
    <property type="match status" value="1"/>
</dbReference>